<dbReference type="Proteomes" id="UP000198635">
    <property type="component" value="Unassembled WGS sequence"/>
</dbReference>
<keyword evidence="5" id="KW-1185">Reference proteome</keyword>
<proteinExistence type="predicted"/>
<evidence type="ECO:0000256" key="1">
    <source>
        <dbReference type="SAM" id="Coils"/>
    </source>
</evidence>
<evidence type="ECO:0000313" key="5">
    <source>
        <dbReference type="Proteomes" id="UP000198635"/>
    </source>
</evidence>
<dbReference type="EMBL" id="FORX01000020">
    <property type="protein sequence ID" value="SFK32883.1"/>
    <property type="molecule type" value="Genomic_DNA"/>
</dbReference>
<dbReference type="InterPro" id="IPR052336">
    <property type="entry name" value="MlaD_Phospholipid_Transporter"/>
</dbReference>
<protein>
    <submittedName>
        <fullName evidence="4">Phospholipid/cholesterol/gamma-HCH transport system substrate-binding protein</fullName>
    </submittedName>
</protein>
<name>A0A1I3YM90_9BACT</name>
<keyword evidence="1" id="KW-0175">Coiled coil</keyword>
<accession>A0A1I3YM90</accession>
<keyword evidence="2" id="KW-0472">Membrane</keyword>
<feature type="domain" description="Mce/MlaD" evidence="3">
    <location>
        <begin position="40"/>
        <end position="118"/>
    </location>
</feature>
<dbReference type="RefSeq" id="WP_092378177.1">
    <property type="nucleotide sequence ID" value="NZ_FORX01000020.1"/>
</dbReference>
<reference evidence="5" key="1">
    <citation type="submission" date="2016-10" db="EMBL/GenBank/DDBJ databases">
        <authorList>
            <person name="Varghese N."/>
            <person name="Submissions S."/>
        </authorList>
    </citation>
    <scope>NUCLEOTIDE SEQUENCE [LARGE SCALE GENOMIC DNA]</scope>
    <source>
        <strain evidence="5">DSM 5918</strain>
    </source>
</reference>
<dbReference type="STRING" id="52560.SAMN04488082_12084"/>
<dbReference type="OrthoDB" id="9806984at2"/>
<evidence type="ECO:0000256" key="2">
    <source>
        <dbReference type="SAM" id="Phobius"/>
    </source>
</evidence>
<evidence type="ECO:0000313" key="4">
    <source>
        <dbReference type="EMBL" id="SFK32883.1"/>
    </source>
</evidence>
<feature type="coiled-coil region" evidence="1">
    <location>
        <begin position="289"/>
        <end position="320"/>
    </location>
</feature>
<organism evidence="4 5">
    <name type="scientific">Desulfomicrobium apsheronum</name>
    <dbReference type="NCBI Taxonomy" id="52560"/>
    <lineage>
        <taxon>Bacteria</taxon>
        <taxon>Pseudomonadati</taxon>
        <taxon>Thermodesulfobacteriota</taxon>
        <taxon>Desulfovibrionia</taxon>
        <taxon>Desulfovibrionales</taxon>
        <taxon>Desulfomicrobiaceae</taxon>
        <taxon>Desulfomicrobium</taxon>
    </lineage>
</organism>
<sequence length="337" mass="36679">MASARVNFSVGLFMTAGLALATLAIIWLGMTSFLRKGELFVTYFDESVQGLGVDSPVKYRGVPVGRVQAIRIAPDYHLIEVVILIDDEHADDENRFEDSVAAISNVGITGAMFVEIDKRGPTSDALSPQLSFTPEHPVIASRPSDIKKLFREIDGIAMKIQSIDFKGISDQAMAAFTTVNTVMTEAQLGAISADIRTLLASINAAANPKRLESMAKNMEQTILASRSLMNKAAEELTRMDTILVQFQSLLEANRPHVDTAMNALASTALKADVVMTQSHATVFQMQATIKDLEERLAVTAENLEQTSSNLNTLIGNVKDQPAQLIFGQPKAPRKVEE</sequence>
<evidence type="ECO:0000259" key="3">
    <source>
        <dbReference type="Pfam" id="PF02470"/>
    </source>
</evidence>
<gene>
    <name evidence="4" type="ORF">SAMN04488082_12084</name>
</gene>
<dbReference type="AlphaFoldDB" id="A0A1I3YM90"/>
<dbReference type="InterPro" id="IPR003399">
    <property type="entry name" value="Mce/MlaD"/>
</dbReference>
<dbReference type="Pfam" id="PF02470">
    <property type="entry name" value="MlaD"/>
    <property type="match status" value="1"/>
</dbReference>
<dbReference type="PANTHER" id="PTHR33371:SF4">
    <property type="entry name" value="INTERMEMBRANE PHOSPHOLIPID TRANSPORT SYSTEM BINDING PROTEIN MLAD"/>
    <property type="match status" value="1"/>
</dbReference>
<feature type="transmembrane region" description="Helical" evidence="2">
    <location>
        <begin position="6"/>
        <end position="28"/>
    </location>
</feature>
<keyword evidence="2" id="KW-1133">Transmembrane helix</keyword>
<keyword evidence="2" id="KW-0812">Transmembrane</keyword>
<dbReference type="PANTHER" id="PTHR33371">
    <property type="entry name" value="INTERMEMBRANE PHOSPHOLIPID TRANSPORT SYSTEM BINDING PROTEIN MLAD-RELATED"/>
    <property type="match status" value="1"/>
</dbReference>